<sequence>MGAEGDLYDCAWKALMKEMIGLPTAHLECIRDFWAPGPDSALLDLRIKKEVQPLLNSMKIWTNKLQQMLVDELTDILENQNNGQDPLKTPLSQSIPKVLSLVKDVEMLAIMVERVSRDTVWRPFW</sequence>
<evidence type="ECO:0000313" key="2">
    <source>
        <dbReference type="Proteomes" id="UP001147695"/>
    </source>
</evidence>
<organism evidence="1 2">
    <name type="scientific">Penicillium brevicompactum</name>
    <dbReference type="NCBI Taxonomy" id="5074"/>
    <lineage>
        <taxon>Eukaryota</taxon>
        <taxon>Fungi</taxon>
        <taxon>Dikarya</taxon>
        <taxon>Ascomycota</taxon>
        <taxon>Pezizomycotina</taxon>
        <taxon>Eurotiomycetes</taxon>
        <taxon>Eurotiomycetidae</taxon>
        <taxon>Eurotiales</taxon>
        <taxon>Aspergillaceae</taxon>
        <taxon>Penicillium</taxon>
    </lineage>
</organism>
<accession>A0A9W9QBE2</accession>
<dbReference type="Proteomes" id="UP001147695">
    <property type="component" value="Unassembled WGS sequence"/>
</dbReference>
<proteinExistence type="predicted"/>
<evidence type="ECO:0000313" key="1">
    <source>
        <dbReference type="EMBL" id="KAJ5328147.1"/>
    </source>
</evidence>
<comment type="caution">
    <text evidence="1">The sequence shown here is derived from an EMBL/GenBank/DDBJ whole genome shotgun (WGS) entry which is preliminary data.</text>
</comment>
<name>A0A9W9QBE2_PENBR</name>
<reference evidence="1" key="2">
    <citation type="journal article" date="2023" name="IMA Fungus">
        <title>Comparative genomic study of the Penicillium genus elucidates a diverse pangenome and 15 lateral gene transfer events.</title>
        <authorList>
            <person name="Petersen C."/>
            <person name="Sorensen T."/>
            <person name="Nielsen M.R."/>
            <person name="Sondergaard T.E."/>
            <person name="Sorensen J.L."/>
            <person name="Fitzpatrick D.A."/>
            <person name="Frisvad J.C."/>
            <person name="Nielsen K.L."/>
        </authorList>
    </citation>
    <scope>NUCLEOTIDE SEQUENCE</scope>
    <source>
        <strain evidence="1">IBT 35673</strain>
    </source>
</reference>
<dbReference type="EMBL" id="JAPZBQ010000005">
    <property type="protein sequence ID" value="KAJ5328147.1"/>
    <property type="molecule type" value="Genomic_DNA"/>
</dbReference>
<protein>
    <submittedName>
        <fullName evidence="1">Uncharacterized protein</fullName>
    </submittedName>
</protein>
<dbReference type="AlphaFoldDB" id="A0A9W9QBE2"/>
<reference evidence="1" key="1">
    <citation type="submission" date="2022-12" db="EMBL/GenBank/DDBJ databases">
        <authorList>
            <person name="Petersen C."/>
        </authorList>
    </citation>
    <scope>NUCLEOTIDE SEQUENCE</scope>
    <source>
        <strain evidence="1">IBT 35673</strain>
    </source>
</reference>
<gene>
    <name evidence="1" type="ORF">N7452_008537</name>
</gene>